<dbReference type="PANTHER" id="PTHR30529">
    <property type="entry name" value="CYTOCHROME B561"/>
    <property type="match status" value="1"/>
</dbReference>
<evidence type="ECO:0000256" key="1">
    <source>
        <dbReference type="ARBA" id="ARBA00001970"/>
    </source>
</evidence>
<evidence type="ECO:0000313" key="15">
    <source>
        <dbReference type="EMBL" id="MFC5440163.1"/>
    </source>
</evidence>
<keyword evidence="3" id="KW-0813">Transport</keyword>
<feature type="transmembrane region" description="Helical" evidence="13">
    <location>
        <begin position="50"/>
        <end position="69"/>
    </location>
</feature>
<comment type="subcellular location">
    <subcellularLocation>
        <location evidence="2">Cell membrane</location>
        <topology evidence="2">Multi-pass membrane protein</topology>
    </subcellularLocation>
</comment>
<dbReference type="InterPro" id="IPR011577">
    <property type="entry name" value="Cyt_b561_bac/Ni-Hgenase"/>
</dbReference>
<dbReference type="Pfam" id="PF01292">
    <property type="entry name" value="Ni_hydr_CYTB"/>
    <property type="match status" value="1"/>
</dbReference>
<protein>
    <submittedName>
        <fullName evidence="15">Cytochrome b</fullName>
    </submittedName>
</protein>
<sequence length="184" mass="20650">MNWNNTTHRYGSLSISLHWLMLALLIGVYACINLHELAPRGSDLRADLKTWHFMLGLTVFALVFLRLAVRFVTPSPQMNPQIAAWQRHLAHLMHGALYAFLILMPLLGWLTLSAAGKAIPFFGLELPALIGPDKALAESIEDLHGTIGTLGYYLIGLHAAAALYHHYFVQDDTLRRMLPLRKKS</sequence>
<evidence type="ECO:0000256" key="8">
    <source>
        <dbReference type="ARBA" id="ARBA00022982"/>
    </source>
</evidence>
<keyword evidence="5" id="KW-0349">Heme</keyword>
<gene>
    <name evidence="15" type="ORF">ACFPK0_09085</name>
</gene>
<evidence type="ECO:0000256" key="6">
    <source>
        <dbReference type="ARBA" id="ARBA00022692"/>
    </source>
</evidence>
<keyword evidence="4" id="KW-1003">Cell membrane</keyword>
<evidence type="ECO:0000259" key="14">
    <source>
        <dbReference type="Pfam" id="PF01292"/>
    </source>
</evidence>
<comment type="similarity">
    <text evidence="12">Belongs to the cytochrome b561 family.</text>
</comment>
<evidence type="ECO:0000256" key="7">
    <source>
        <dbReference type="ARBA" id="ARBA00022723"/>
    </source>
</evidence>
<dbReference type="Proteomes" id="UP001596018">
    <property type="component" value="Unassembled WGS sequence"/>
</dbReference>
<evidence type="ECO:0000256" key="12">
    <source>
        <dbReference type="ARBA" id="ARBA00037975"/>
    </source>
</evidence>
<evidence type="ECO:0000256" key="10">
    <source>
        <dbReference type="ARBA" id="ARBA00023004"/>
    </source>
</evidence>
<accession>A0ABW0JVH6</accession>
<keyword evidence="11 13" id="KW-0472">Membrane</keyword>
<dbReference type="RefSeq" id="WP_056603552.1">
    <property type="nucleotide sequence ID" value="NZ_JALBWS010000012.1"/>
</dbReference>
<dbReference type="PANTHER" id="PTHR30529:SF3">
    <property type="entry name" value="CYTOCHROME B561 HOMOLOG 1"/>
    <property type="match status" value="1"/>
</dbReference>
<evidence type="ECO:0000256" key="4">
    <source>
        <dbReference type="ARBA" id="ARBA00022475"/>
    </source>
</evidence>
<keyword evidence="7" id="KW-0479">Metal-binding</keyword>
<evidence type="ECO:0000313" key="16">
    <source>
        <dbReference type="Proteomes" id="UP001596018"/>
    </source>
</evidence>
<dbReference type="SUPFAM" id="SSF81342">
    <property type="entry name" value="Transmembrane di-heme cytochromes"/>
    <property type="match status" value="1"/>
</dbReference>
<comment type="caution">
    <text evidence="15">The sequence shown here is derived from an EMBL/GenBank/DDBJ whole genome shotgun (WGS) entry which is preliminary data.</text>
</comment>
<evidence type="ECO:0000256" key="9">
    <source>
        <dbReference type="ARBA" id="ARBA00022989"/>
    </source>
</evidence>
<keyword evidence="8" id="KW-0249">Electron transport</keyword>
<keyword evidence="10" id="KW-0408">Iron</keyword>
<evidence type="ECO:0000256" key="2">
    <source>
        <dbReference type="ARBA" id="ARBA00004651"/>
    </source>
</evidence>
<dbReference type="EMBL" id="JBHSMM010000001">
    <property type="protein sequence ID" value="MFC5440163.1"/>
    <property type="molecule type" value="Genomic_DNA"/>
</dbReference>
<comment type="cofactor">
    <cofactor evidence="1">
        <name>heme b</name>
        <dbReference type="ChEBI" id="CHEBI:60344"/>
    </cofactor>
</comment>
<proteinExistence type="inferred from homology"/>
<keyword evidence="16" id="KW-1185">Reference proteome</keyword>
<evidence type="ECO:0000256" key="3">
    <source>
        <dbReference type="ARBA" id="ARBA00022448"/>
    </source>
</evidence>
<evidence type="ECO:0000256" key="11">
    <source>
        <dbReference type="ARBA" id="ARBA00023136"/>
    </source>
</evidence>
<organism evidence="15 16">
    <name type="scientific">Rhodanobacter ginsenosidimutans</name>
    <dbReference type="NCBI Taxonomy" id="490571"/>
    <lineage>
        <taxon>Bacteria</taxon>
        <taxon>Pseudomonadati</taxon>
        <taxon>Pseudomonadota</taxon>
        <taxon>Gammaproteobacteria</taxon>
        <taxon>Lysobacterales</taxon>
        <taxon>Rhodanobacteraceae</taxon>
        <taxon>Rhodanobacter</taxon>
    </lineage>
</organism>
<evidence type="ECO:0000256" key="13">
    <source>
        <dbReference type="SAM" id="Phobius"/>
    </source>
</evidence>
<dbReference type="InterPro" id="IPR016174">
    <property type="entry name" value="Di-haem_cyt_TM"/>
</dbReference>
<keyword evidence="6 13" id="KW-0812">Transmembrane</keyword>
<feature type="transmembrane region" description="Helical" evidence="13">
    <location>
        <begin position="12"/>
        <end position="30"/>
    </location>
</feature>
<evidence type="ECO:0000256" key="5">
    <source>
        <dbReference type="ARBA" id="ARBA00022617"/>
    </source>
</evidence>
<name>A0ABW0JVH6_9GAMM</name>
<feature type="transmembrane region" description="Helical" evidence="13">
    <location>
        <begin position="89"/>
        <end position="112"/>
    </location>
</feature>
<dbReference type="InterPro" id="IPR052168">
    <property type="entry name" value="Cytochrome_b561_oxidase"/>
</dbReference>
<reference evidence="16" key="1">
    <citation type="journal article" date="2019" name="Int. J. Syst. Evol. Microbiol.">
        <title>The Global Catalogue of Microorganisms (GCM) 10K type strain sequencing project: providing services to taxonomists for standard genome sequencing and annotation.</title>
        <authorList>
            <consortium name="The Broad Institute Genomics Platform"/>
            <consortium name="The Broad Institute Genome Sequencing Center for Infectious Disease"/>
            <person name="Wu L."/>
            <person name="Ma J."/>
        </authorList>
    </citation>
    <scope>NUCLEOTIDE SEQUENCE [LARGE SCALE GENOMIC DNA]</scope>
    <source>
        <strain evidence="16">KACC 12822</strain>
    </source>
</reference>
<feature type="domain" description="Cytochrome b561 bacterial/Ni-hydrogenase" evidence="14">
    <location>
        <begin position="9"/>
        <end position="179"/>
    </location>
</feature>
<keyword evidence="9 13" id="KW-1133">Transmembrane helix</keyword>
<feature type="transmembrane region" description="Helical" evidence="13">
    <location>
        <begin position="150"/>
        <end position="169"/>
    </location>
</feature>